<gene>
    <name evidence="1" type="ORF">L1987_47065</name>
</gene>
<reference evidence="1 2" key="2">
    <citation type="journal article" date="2022" name="Mol. Ecol. Resour.">
        <title>The genomes of chicory, endive, great burdock and yacon provide insights into Asteraceae paleo-polyploidization history and plant inulin production.</title>
        <authorList>
            <person name="Fan W."/>
            <person name="Wang S."/>
            <person name="Wang H."/>
            <person name="Wang A."/>
            <person name="Jiang F."/>
            <person name="Liu H."/>
            <person name="Zhao H."/>
            <person name="Xu D."/>
            <person name="Zhang Y."/>
        </authorList>
    </citation>
    <scope>NUCLEOTIDE SEQUENCE [LARGE SCALE GENOMIC DNA]</scope>
    <source>
        <strain evidence="2">cv. Yunnan</strain>
        <tissue evidence="1">Leaves</tissue>
    </source>
</reference>
<dbReference type="Proteomes" id="UP001056120">
    <property type="component" value="Linkage Group LG15"/>
</dbReference>
<keyword evidence="2" id="KW-1185">Reference proteome</keyword>
<sequence length="936" mass="103436">MKSRIHSSPTIFALSVRCGDIEFEYPFWGLGQPEYCGHPGFQLTCRYDGPLLVLESVTYQLLVDPDSSTHTITIARNDLWNTNCPQHLLNTTINSTLFNGNNFGQEEVSLYYGCQNLIPGGIPAIANYRFDCDANGTGRSTDSYFFRTSYTVPEFEKSLVQCNNSIIVPVDRSSAARLTSVNASESDLRSALRAGFNLQWTANNDECDLCLRSDGRCGSNSTSPERFACYCASGNFSLTCDNTNVNGGRSNGTTRKLIIGISCSITGIVFLLFVILCRKLRLRATLEGPKAANDQIEIFIRNYGKSIVSVLGARGTAGYMAPEVFFRSLGGASHKSDVYSYGMMILEMTDARNNNASRTSSSEAYFPDWIYKQVEVGGDLGDYGVTTKEEELARKMMMVSLWCIQSNPSDRPSISKVVEMLEGSFESLQVPPRRFETSPAKPFQGTPSSSMQSSSGNHHGLSSPLKPHHLFFGGHPSHCNVFPSPPVTQPYDICGQSVRCGDIDFEYPFWGLGRPAYCGHPGFQLTCRSDVPLLVLESVTYRLLVDPDSSTHTITIARNDLWNTNCPQYLLNTTINSTLFNGNNFGQEDVSLYYRCQNNITGGVPAITNYRFDCDVNGTARSDSYFFRTSYIVTEFENSLVQCNNSIIVPVDQSRANRLASVTASESDLRSALTAGFKLRWMAKNDECERCIQSDGRYGSNSTSPELFACYCASGNFSLTCINSNVNGGGISCSITGIMFLLFVILCRKMRLRVTPEGPEAANDQIEIFIRDYGSTAGYMAPEVFFRNLGGASHKSDVYSYGMMVLEMTGARKHNNARRTSTSEEYFPDWIYKQVEVGGDLGEYGVTTKEEEELARKMMMMSLWCIQTDPSDRPSITKVVEMLEGSFQSLQPPGRFESSPARPFQDIPPSSTQSTSGEGVSTMEGKVSLPNSHEAS</sequence>
<evidence type="ECO:0000313" key="2">
    <source>
        <dbReference type="Proteomes" id="UP001056120"/>
    </source>
</evidence>
<reference evidence="2" key="1">
    <citation type="journal article" date="2022" name="Mol. Ecol. Resour.">
        <title>The genomes of chicory, endive, great burdock and yacon provide insights into Asteraceae palaeo-polyploidization history and plant inulin production.</title>
        <authorList>
            <person name="Fan W."/>
            <person name="Wang S."/>
            <person name="Wang H."/>
            <person name="Wang A."/>
            <person name="Jiang F."/>
            <person name="Liu H."/>
            <person name="Zhao H."/>
            <person name="Xu D."/>
            <person name="Zhang Y."/>
        </authorList>
    </citation>
    <scope>NUCLEOTIDE SEQUENCE [LARGE SCALE GENOMIC DNA]</scope>
    <source>
        <strain evidence="2">cv. Yunnan</strain>
    </source>
</reference>
<accession>A0ACB9G398</accession>
<organism evidence="1 2">
    <name type="scientific">Smallanthus sonchifolius</name>
    <dbReference type="NCBI Taxonomy" id="185202"/>
    <lineage>
        <taxon>Eukaryota</taxon>
        <taxon>Viridiplantae</taxon>
        <taxon>Streptophyta</taxon>
        <taxon>Embryophyta</taxon>
        <taxon>Tracheophyta</taxon>
        <taxon>Spermatophyta</taxon>
        <taxon>Magnoliopsida</taxon>
        <taxon>eudicotyledons</taxon>
        <taxon>Gunneridae</taxon>
        <taxon>Pentapetalae</taxon>
        <taxon>asterids</taxon>
        <taxon>campanulids</taxon>
        <taxon>Asterales</taxon>
        <taxon>Asteraceae</taxon>
        <taxon>Asteroideae</taxon>
        <taxon>Heliantheae alliance</taxon>
        <taxon>Millerieae</taxon>
        <taxon>Smallanthus</taxon>
    </lineage>
</organism>
<comment type="caution">
    <text evidence="1">The sequence shown here is derived from an EMBL/GenBank/DDBJ whole genome shotgun (WGS) entry which is preliminary data.</text>
</comment>
<protein>
    <submittedName>
        <fullName evidence="1">Uncharacterized protein</fullName>
    </submittedName>
</protein>
<evidence type="ECO:0000313" key="1">
    <source>
        <dbReference type="EMBL" id="KAI3777267.1"/>
    </source>
</evidence>
<name>A0ACB9G398_9ASTR</name>
<dbReference type="EMBL" id="CM042032">
    <property type="protein sequence ID" value="KAI3777267.1"/>
    <property type="molecule type" value="Genomic_DNA"/>
</dbReference>
<proteinExistence type="predicted"/>